<name>A0AAP0K768_9MAGN</name>
<accession>A0AAP0K768</accession>
<dbReference type="Proteomes" id="UP001419268">
    <property type="component" value="Unassembled WGS sequence"/>
</dbReference>
<reference evidence="2 3" key="1">
    <citation type="submission" date="2024-01" db="EMBL/GenBank/DDBJ databases">
        <title>Genome assemblies of Stephania.</title>
        <authorList>
            <person name="Yang L."/>
        </authorList>
    </citation>
    <scope>NUCLEOTIDE SEQUENCE [LARGE SCALE GENOMIC DNA]</scope>
    <source>
        <strain evidence="2">JXDWG</strain>
        <tissue evidence="2">Leaf</tissue>
    </source>
</reference>
<evidence type="ECO:0000256" key="1">
    <source>
        <dbReference type="SAM" id="MobiDB-lite"/>
    </source>
</evidence>
<organism evidence="2 3">
    <name type="scientific">Stephania cephalantha</name>
    <dbReference type="NCBI Taxonomy" id="152367"/>
    <lineage>
        <taxon>Eukaryota</taxon>
        <taxon>Viridiplantae</taxon>
        <taxon>Streptophyta</taxon>
        <taxon>Embryophyta</taxon>
        <taxon>Tracheophyta</taxon>
        <taxon>Spermatophyta</taxon>
        <taxon>Magnoliopsida</taxon>
        <taxon>Ranunculales</taxon>
        <taxon>Menispermaceae</taxon>
        <taxon>Menispermoideae</taxon>
        <taxon>Cissampelideae</taxon>
        <taxon>Stephania</taxon>
    </lineage>
</organism>
<proteinExistence type="predicted"/>
<evidence type="ECO:0000313" key="2">
    <source>
        <dbReference type="EMBL" id="KAK9147201.1"/>
    </source>
</evidence>
<dbReference type="EMBL" id="JBBNAG010000003">
    <property type="protein sequence ID" value="KAK9147201.1"/>
    <property type="molecule type" value="Genomic_DNA"/>
</dbReference>
<dbReference type="AlphaFoldDB" id="A0AAP0K768"/>
<evidence type="ECO:0000313" key="3">
    <source>
        <dbReference type="Proteomes" id="UP001419268"/>
    </source>
</evidence>
<sequence length="139" mass="16763">MRREKNPHQKRAQLVIKRELEREKKRLQERDNKRGLIREKKMVLESENLRDMKRGHVRKIQRNLLGEKKRGMERERRRERARGKRASSSSRVVEEATDDPSRPIPGGPTTVPYWPVSTTMWRLLYGRMRFGEEKQCEKK</sequence>
<keyword evidence="3" id="KW-1185">Reference proteome</keyword>
<gene>
    <name evidence="2" type="ORF">Scep_005958</name>
</gene>
<feature type="region of interest" description="Disordered" evidence="1">
    <location>
        <begin position="59"/>
        <end position="113"/>
    </location>
</feature>
<feature type="compositionally biased region" description="Basic and acidic residues" evidence="1">
    <location>
        <begin position="65"/>
        <end position="78"/>
    </location>
</feature>
<protein>
    <submittedName>
        <fullName evidence="2">Uncharacterized protein</fullName>
    </submittedName>
</protein>
<comment type="caution">
    <text evidence="2">The sequence shown here is derived from an EMBL/GenBank/DDBJ whole genome shotgun (WGS) entry which is preliminary data.</text>
</comment>